<dbReference type="SUPFAM" id="SSF103473">
    <property type="entry name" value="MFS general substrate transporter"/>
    <property type="match status" value="1"/>
</dbReference>
<protein>
    <recommendedName>
        <fullName evidence="7">Major facilitator superfamily (MFS) profile domain-containing protein</fullName>
    </recommendedName>
</protein>
<name>A0ABQ9FWR0_TEGGR</name>
<evidence type="ECO:0000256" key="4">
    <source>
        <dbReference type="SAM" id="Phobius"/>
    </source>
</evidence>
<evidence type="ECO:0000313" key="6">
    <source>
        <dbReference type="Proteomes" id="UP001217089"/>
    </source>
</evidence>
<organism evidence="5 6">
    <name type="scientific">Tegillarca granosa</name>
    <name type="common">Malaysian cockle</name>
    <name type="synonym">Anadara granosa</name>
    <dbReference type="NCBI Taxonomy" id="220873"/>
    <lineage>
        <taxon>Eukaryota</taxon>
        <taxon>Metazoa</taxon>
        <taxon>Spiralia</taxon>
        <taxon>Lophotrochozoa</taxon>
        <taxon>Mollusca</taxon>
        <taxon>Bivalvia</taxon>
        <taxon>Autobranchia</taxon>
        <taxon>Pteriomorphia</taxon>
        <taxon>Arcoida</taxon>
        <taxon>Arcoidea</taxon>
        <taxon>Arcidae</taxon>
        <taxon>Tegillarca</taxon>
    </lineage>
</organism>
<proteinExistence type="predicted"/>
<sequence>MPSNDEDKSTEMVQGPSTFSKVLRTIWLVATWISMGAFLEIAGTTLKDFVYRLNSDYDSISSAYTGRSVGKFIGSILGGLLVDKFGRYTDFQIAVNLCIAAVTTAGLPWVDNGYCYALG</sequence>
<dbReference type="Proteomes" id="UP001217089">
    <property type="component" value="Unassembled WGS sequence"/>
</dbReference>
<evidence type="ECO:0000256" key="1">
    <source>
        <dbReference type="ARBA" id="ARBA00022692"/>
    </source>
</evidence>
<keyword evidence="2 4" id="KW-1133">Transmembrane helix</keyword>
<dbReference type="PANTHER" id="PTHR23121">
    <property type="entry name" value="SODIUM-DEPENDENT GLUCOSE TRANSPORTER 1"/>
    <property type="match status" value="1"/>
</dbReference>
<comment type="caution">
    <text evidence="5">The sequence shown here is derived from an EMBL/GenBank/DDBJ whole genome shotgun (WGS) entry which is preliminary data.</text>
</comment>
<accession>A0ABQ9FWR0</accession>
<gene>
    <name evidence="5" type="ORF">KUTeg_002312</name>
</gene>
<evidence type="ECO:0000256" key="3">
    <source>
        <dbReference type="ARBA" id="ARBA00023136"/>
    </source>
</evidence>
<dbReference type="PANTHER" id="PTHR23121:SF9">
    <property type="entry name" value="SODIUM-DEPENDENT GLUCOSE TRANSPORTER 1"/>
    <property type="match status" value="1"/>
</dbReference>
<dbReference type="InterPro" id="IPR036259">
    <property type="entry name" value="MFS_trans_sf"/>
</dbReference>
<evidence type="ECO:0000256" key="2">
    <source>
        <dbReference type="ARBA" id="ARBA00022989"/>
    </source>
</evidence>
<evidence type="ECO:0008006" key="7">
    <source>
        <dbReference type="Google" id="ProtNLM"/>
    </source>
</evidence>
<reference evidence="5 6" key="1">
    <citation type="submission" date="2022-12" db="EMBL/GenBank/DDBJ databases">
        <title>Chromosome-level genome of Tegillarca granosa.</title>
        <authorList>
            <person name="Kim J."/>
        </authorList>
    </citation>
    <scope>NUCLEOTIDE SEQUENCE [LARGE SCALE GENOMIC DNA]</scope>
    <source>
        <strain evidence="5">Teg-2019</strain>
        <tissue evidence="5">Adductor muscle</tissue>
    </source>
</reference>
<keyword evidence="3 4" id="KW-0472">Membrane</keyword>
<evidence type="ECO:0000313" key="5">
    <source>
        <dbReference type="EMBL" id="KAJ8320725.1"/>
    </source>
</evidence>
<feature type="transmembrane region" description="Helical" evidence="4">
    <location>
        <begin position="26"/>
        <end position="46"/>
    </location>
</feature>
<keyword evidence="6" id="KW-1185">Reference proteome</keyword>
<dbReference type="EMBL" id="JARBDR010000141">
    <property type="protein sequence ID" value="KAJ8320725.1"/>
    <property type="molecule type" value="Genomic_DNA"/>
</dbReference>
<keyword evidence="1 4" id="KW-0812">Transmembrane</keyword>